<dbReference type="OrthoDB" id="5335499at2759"/>
<gene>
    <name evidence="1" type="ORF">PCON_05048</name>
</gene>
<keyword evidence="2" id="KW-1185">Reference proteome</keyword>
<dbReference type="Proteomes" id="UP000018144">
    <property type="component" value="Unassembled WGS sequence"/>
</dbReference>
<sequence length="57" mass="6665">MCDLITYYYCYRNCRRPEWHAHKKDHGQGGTISPCNQSPHKEFRYEPGDCGLCQSAI</sequence>
<dbReference type="EMBL" id="HF935254">
    <property type="protein sequence ID" value="CCX05461.1"/>
    <property type="molecule type" value="Genomic_DNA"/>
</dbReference>
<protein>
    <submittedName>
        <fullName evidence="1">Uncharacterized protein</fullName>
    </submittedName>
</protein>
<proteinExistence type="predicted"/>
<evidence type="ECO:0000313" key="1">
    <source>
        <dbReference type="EMBL" id="CCX05461.1"/>
    </source>
</evidence>
<accession>U4KWG2</accession>
<evidence type="ECO:0000313" key="2">
    <source>
        <dbReference type="Proteomes" id="UP000018144"/>
    </source>
</evidence>
<dbReference type="AlphaFoldDB" id="U4KWG2"/>
<reference evidence="1 2" key="1">
    <citation type="journal article" date="2013" name="PLoS Genet.">
        <title>The genome and development-dependent transcriptomes of Pyronema confluens: a window into fungal evolution.</title>
        <authorList>
            <person name="Traeger S."/>
            <person name="Altegoer F."/>
            <person name="Freitag M."/>
            <person name="Gabaldon T."/>
            <person name="Kempken F."/>
            <person name="Kumar A."/>
            <person name="Marcet-Houben M."/>
            <person name="Poggeler S."/>
            <person name="Stajich J.E."/>
            <person name="Nowrousian M."/>
        </authorList>
    </citation>
    <scope>NUCLEOTIDE SEQUENCE [LARGE SCALE GENOMIC DNA]</scope>
    <source>
        <strain evidence="2">CBS 100304</strain>
        <tissue evidence="1">Vegetative mycelium</tissue>
    </source>
</reference>
<name>U4KWG2_PYROM</name>
<organism evidence="1 2">
    <name type="scientific">Pyronema omphalodes (strain CBS 100304)</name>
    <name type="common">Pyronema confluens</name>
    <dbReference type="NCBI Taxonomy" id="1076935"/>
    <lineage>
        <taxon>Eukaryota</taxon>
        <taxon>Fungi</taxon>
        <taxon>Dikarya</taxon>
        <taxon>Ascomycota</taxon>
        <taxon>Pezizomycotina</taxon>
        <taxon>Pezizomycetes</taxon>
        <taxon>Pezizales</taxon>
        <taxon>Pyronemataceae</taxon>
        <taxon>Pyronema</taxon>
    </lineage>
</organism>